<dbReference type="Proteomes" id="UP000094527">
    <property type="component" value="Unassembled WGS sequence"/>
</dbReference>
<dbReference type="OrthoDB" id="269822at2759"/>
<feature type="chain" id="PRO_5008904415" evidence="1">
    <location>
        <begin position="24"/>
        <end position="84"/>
    </location>
</feature>
<gene>
    <name evidence="2" type="ORF">Ocin01_11396</name>
</gene>
<evidence type="ECO:0000313" key="2">
    <source>
        <dbReference type="EMBL" id="ODM95282.1"/>
    </source>
</evidence>
<keyword evidence="1" id="KW-0732">Signal</keyword>
<organism evidence="2 3">
    <name type="scientific">Orchesella cincta</name>
    <name type="common">Springtail</name>
    <name type="synonym">Podura cincta</name>
    <dbReference type="NCBI Taxonomy" id="48709"/>
    <lineage>
        <taxon>Eukaryota</taxon>
        <taxon>Metazoa</taxon>
        <taxon>Ecdysozoa</taxon>
        <taxon>Arthropoda</taxon>
        <taxon>Hexapoda</taxon>
        <taxon>Collembola</taxon>
        <taxon>Entomobryomorpha</taxon>
        <taxon>Entomobryoidea</taxon>
        <taxon>Orchesellidae</taxon>
        <taxon>Orchesellinae</taxon>
        <taxon>Orchesella</taxon>
    </lineage>
</organism>
<accession>A0A1D2MQU3</accession>
<reference evidence="2 3" key="1">
    <citation type="journal article" date="2016" name="Genome Biol. Evol.">
        <title>Gene Family Evolution Reflects Adaptation to Soil Environmental Stressors in the Genome of the Collembolan Orchesella cincta.</title>
        <authorList>
            <person name="Faddeeva-Vakhrusheva A."/>
            <person name="Derks M.F."/>
            <person name="Anvar S.Y."/>
            <person name="Agamennone V."/>
            <person name="Suring W."/>
            <person name="Smit S."/>
            <person name="van Straalen N.M."/>
            <person name="Roelofs D."/>
        </authorList>
    </citation>
    <scope>NUCLEOTIDE SEQUENCE [LARGE SCALE GENOMIC DNA]</scope>
    <source>
        <tissue evidence="2">Mixed pool</tissue>
    </source>
</reference>
<protein>
    <submittedName>
        <fullName evidence="2">Uncharacterized protein</fullName>
    </submittedName>
</protein>
<sequence>MKNFSGIIFVVAAFLVASLTAAALHPPSPLQQLDRVRTRVSDMDTRLTRMIDTWNEFVDKNEGRAGNNYYDQQQPYYGQRFIFK</sequence>
<proteinExistence type="predicted"/>
<name>A0A1D2MQU3_ORCCI</name>
<comment type="caution">
    <text evidence="2">The sequence shown here is derived from an EMBL/GenBank/DDBJ whole genome shotgun (WGS) entry which is preliminary data.</text>
</comment>
<feature type="signal peptide" evidence="1">
    <location>
        <begin position="1"/>
        <end position="23"/>
    </location>
</feature>
<evidence type="ECO:0000256" key="1">
    <source>
        <dbReference type="SAM" id="SignalP"/>
    </source>
</evidence>
<evidence type="ECO:0000313" key="3">
    <source>
        <dbReference type="Proteomes" id="UP000094527"/>
    </source>
</evidence>
<dbReference type="AlphaFoldDB" id="A0A1D2MQU3"/>
<keyword evidence="3" id="KW-1185">Reference proteome</keyword>
<dbReference type="EMBL" id="LJIJ01000689">
    <property type="protein sequence ID" value="ODM95282.1"/>
    <property type="molecule type" value="Genomic_DNA"/>
</dbReference>